<dbReference type="PANTHER" id="PTHR33741">
    <property type="entry name" value="TRANSMEMBRANE PROTEIN DDB_G0269096-RELATED"/>
    <property type="match status" value="1"/>
</dbReference>
<accession>A0A009HSU7</accession>
<feature type="transmembrane region" description="Helical" evidence="1">
    <location>
        <begin position="73"/>
        <end position="106"/>
    </location>
</feature>
<feature type="domain" description="HPP transmembrane region" evidence="2">
    <location>
        <begin position="14"/>
        <end position="166"/>
    </location>
</feature>
<keyword evidence="1" id="KW-0812">Transmembrane</keyword>
<feature type="transmembrane region" description="Helical" evidence="1">
    <location>
        <begin position="20"/>
        <end position="38"/>
    </location>
</feature>
<reference evidence="3 4" key="1">
    <citation type="submission" date="2014-02" db="EMBL/GenBank/DDBJ databases">
        <title>Comparative genomics and transcriptomics to identify genetic mechanisms underlying the emergence of carbapenem resistant Acinetobacter baumannii (CRAb).</title>
        <authorList>
            <person name="Harris A.D."/>
            <person name="Johnson K.J."/>
            <person name="George J."/>
            <person name="Shefchek K."/>
            <person name="Daugherty S.C."/>
            <person name="Parankush S."/>
            <person name="Sadzewicz L."/>
            <person name="Tallon L."/>
            <person name="Sengamalay N."/>
            <person name="Hazen T.H."/>
            <person name="Rasko D.A."/>
        </authorList>
    </citation>
    <scope>NUCLEOTIDE SEQUENCE [LARGE SCALE GENOMIC DNA]</scope>
    <source>
        <strain evidence="3 4">1295743</strain>
    </source>
</reference>
<comment type="caution">
    <text evidence="3">The sequence shown here is derived from an EMBL/GenBank/DDBJ whole genome shotgun (WGS) entry which is preliminary data.</text>
</comment>
<gene>
    <name evidence="3" type="ORF">J512_1724</name>
</gene>
<feature type="transmembrane region" description="Helical" evidence="1">
    <location>
        <begin position="44"/>
        <end position="61"/>
    </location>
</feature>
<proteinExistence type="predicted"/>
<organism evidence="3 4">
    <name type="scientific">Acinetobacter baumannii (strain 1295743)</name>
    <dbReference type="NCBI Taxonomy" id="1310613"/>
    <lineage>
        <taxon>Bacteria</taxon>
        <taxon>Pseudomonadati</taxon>
        <taxon>Pseudomonadota</taxon>
        <taxon>Gammaproteobacteria</taxon>
        <taxon>Moraxellales</taxon>
        <taxon>Moraxellaceae</taxon>
        <taxon>Acinetobacter</taxon>
        <taxon>Acinetobacter calcoaceticus/baumannii complex</taxon>
    </lineage>
</organism>
<dbReference type="InterPro" id="IPR058581">
    <property type="entry name" value="TM_HPP"/>
</dbReference>
<evidence type="ECO:0000256" key="1">
    <source>
        <dbReference type="SAM" id="Phobius"/>
    </source>
</evidence>
<dbReference type="AlphaFoldDB" id="A0A009HSU7"/>
<feature type="transmembrane region" description="Helical" evidence="1">
    <location>
        <begin position="135"/>
        <end position="156"/>
    </location>
</feature>
<dbReference type="EMBL" id="JEWH01000017">
    <property type="protein sequence ID" value="EXB06035.1"/>
    <property type="molecule type" value="Genomic_DNA"/>
</dbReference>
<keyword evidence="1" id="KW-0472">Membrane</keyword>
<dbReference type="RefSeq" id="WP_000491373.1">
    <property type="nucleotide sequence ID" value="NZ_JEWH01000017.1"/>
</dbReference>
<name>A0A009HSU7_ACIB9</name>
<evidence type="ECO:0000313" key="4">
    <source>
        <dbReference type="Proteomes" id="UP000020595"/>
    </source>
</evidence>
<protein>
    <submittedName>
        <fullName evidence="3">HPP family protein</fullName>
    </submittedName>
</protein>
<keyword evidence="1" id="KW-1133">Transmembrane helix</keyword>
<dbReference type="PATRIC" id="fig|1310613.3.peg.1651"/>
<dbReference type="InterPro" id="IPR007065">
    <property type="entry name" value="HPP"/>
</dbReference>
<sequence length="177" mass="19244">MFSIFYGKEKLAPSPSKVDILRSLVGGTLSIFILLWLSKLTHNIFIMAPFGATCVLLYTVSQSPLAQPRNIIFGHLISAFVGLFFLKFVGVSIFTIALSVGCAIALMQVFKCVHPPAGANPLVILLTASSIHYEWSFLIFPVLVGAVSLVLVAMLINNIKASTKWPMYGLGILNSKK</sequence>
<dbReference type="Pfam" id="PF04982">
    <property type="entry name" value="TM_HPP"/>
    <property type="match status" value="1"/>
</dbReference>
<dbReference type="PANTHER" id="PTHR33741:SF5">
    <property type="entry name" value="TRANSMEMBRANE PROTEIN DDB_G0269096-RELATED"/>
    <property type="match status" value="1"/>
</dbReference>
<evidence type="ECO:0000259" key="2">
    <source>
        <dbReference type="Pfam" id="PF04982"/>
    </source>
</evidence>
<evidence type="ECO:0000313" key="3">
    <source>
        <dbReference type="EMBL" id="EXB06035.1"/>
    </source>
</evidence>
<dbReference type="Proteomes" id="UP000020595">
    <property type="component" value="Unassembled WGS sequence"/>
</dbReference>